<evidence type="ECO:0000313" key="2">
    <source>
        <dbReference type="EMBL" id="EIM29428.1"/>
    </source>
</evidence>
<dbReference type="InterPro" id="IPR005325">
    <property type="entry name" value="DUF308_memb"/>
</dbReference>
<feature type="transmembrane region" description="Helical" evidence="1">
    <location>
        <begin position="82"/>
        <end position="100"/>
    </location>
</feature>
<gene>
    <name evidence="2" type="ORF">MicloDRAFT_00019060</name>
</gene>
<dbReference type="PATRIC" id="fig|864069.3.peg.2092"/>
<proteinExistence type="predicted"/>
<dbReference type="Proteomes" id="UP000003947">
    <property type="component" value="Unassembled WGS sequence"/>
</dbReference>
<sequence>MSNTANIGTPLPGRMDQGLEPLRVKWGWIVALGVVFVIAGLIALGSVVLATVASVAIVGAMMLVSGIAEIVNAFSVKSWGKFFLWALLGALYVVAGIVTFRNPLLAASVLTLMLGIALIVSGCLRIFLSMQMTQGTPWVWVALSGVVTLLVGGIILAHWPVSSLFALGIFLGIDMLFAGAGWIGMGLALRHRNRT</sequence>
<feature type="transmembrane region" description="Helical" evidence="1">
    <location>
        <begin position="165"/>
        <end position="189"/>
    </location>
</feature>
<dbReference type="PANTHER" id="PTHR34989:SF1">
    <property type="entry name" value="PROTEIN HDED"/>
    <property type="match status" value="1"/>
</dbReference>
<dbReference type="OrthoDB" id="9815400at2"/>
<dbReference type="EMBL" id="JH660641">
    <property type="protein sequence ID" value="EIM29428.1"/>
    <property type="molecule type" value="Genomic_DNA"/>
</dbReference>
<keyword evidence="3" id="KW-1185">Reference proteome</keyword>
<feature type="transmembrane region" description="Helical" evidence="1">
    <location>
        <begin position="55"/>
        <end position="75"/>
    </location>
</feature>
<dbReference type="InterPro" id="IPR052712">
    <property type="entry name" value="Acid_resist_chaperone_HdeD"/>
</dbReference>
<dbReference type="PANTHER" id="PTHR34989">
    <property type="entry name" value="PROTEIN HDED"/>
    <property type="match status" value="1"/>
</dbReference>
<reference evidence="2 3" key="1">
    <citation type="submission" date="2012-02" db="EMBL/GenBank/DDBJ databases">
        <title>Improved High-Quality Draft sequence of Microvirga sp. WSM3557.</title>
        <authorList>
            <consortium name="US DOE Joint Genome Institute"/>
            <person name="Lucas S."/>
            <person name="Han J."/>
            <person name="Lapidus A."/>
            <person name="Cheng J.-F."/>
            <person name="Goodwin L."/>
            <person name="Pitluck S."/>
            <person name="Peters L."/>
            <person name="Zhang X."/>
            <person name="Detter J.C."/>
            <person name="Han C."/>
            <person name="Tapia R."/>
            <person name="Land M."/>
            <person name="Hauser L."/>
            <person name="Kyrpides N."/>
            <person name="Ivanova N."/>
            <person name="Pagani I."/>
            <person name="Brau L."/>
            <person name="Yates R."/>
            <person name="O'Hara G."/>
            <person name="Rui T."/>
            <person name="Howieson J."/>
            <person name="Reeve W."/>
            <person name="Woyke T."/>
        </authorList>
    </citation>
    <scope>NUCLEOTIDE SEQUENCE [LARGE SCALE GENOMIC DNA]</scope>
    <source>
        <strain evidence="2 3">WSM3557</strain>
    </source>
</reference>
<name>I4YZN6_9HYPH</name>
<keyword evidence="1" id="KW-0472">Membrane</keyword>
<evidence type="ECO:0000256" key="1">
    <source>
        <dbReference type="SAM" id="Phobius"/>
    </source>
</evidence>
<dbReference type="RefSeq" id="WP_009490893.1">
    <property type="nucleotide sequence ID" value="NZ_CP141048.1"/>
</dbReference>
<organism evidence="2 3">
    <name type="scientific">Microvirga lotononidis</name>
    <dbReference type="NCBI Taxonomy" id="864069"/>
    <lineage>
        <taxon>Bacteria</taxon>
        <taxon>Pseudomonadati</taxon>
        <taxon>Pseudomonadota</taxon>
        <taxon>Alphaproteobacteria</taxon>
        <taxon>Hyphomicrobiales</taxon>
        <taxon>Methylobacteriaceae</taxon>
        <taxon>Microvirga</taxon>
    </lineage>
</organism>
<dbReference type="HOGENOM" id="CLU_091585_2_0_5"/>
<dbReference type="AlphaFoldDB" id="I4YZN6"/>
<keyword evidence="1" id="KW-0812">Transmembrane</keyword>
<feature type="transmembrane region" description="Helical" evidence="1">
    <location>
        <begin position="139"/>
        <end position="159"/>
    </location>
</feature>
<dbReference type="Pfam" id="PF03729">
    <property type="entry name" value="DUF308"/>
    <property type="match status" value="2"/>
</dbReference>
<dbReference type="STRING" id="864069.MicloDRAFT_00019060"/>
<evidence type="ECO:0000313" key="3">
    <source>
        <dbReference type="Proteomes" id="UP000003947"/>
    </source>
</evidence>
<evidence type="ECO:0008006" key="4">
    <source>
        <dbReference type="Google" id="ProtNLM"/>
    </source>
</evidence>
<dbReference type="GO" id="GO:0005886">
    <property type="term" value="C:plasma membrane"/>
    <property type="evidence" value="ECO:0007669"/>
    <property type="project" value="TreeGrafter"/>
</dbReference>
<feature type="transmembrane region" description="Helical" evidence="1">
    <location>
        <begin position="106"/>
        <end position="127"/>
    </location>
</feature>
<feature type="transmembrane region" description="Helical" evidence="1">
    <location>
        <begin position="26"/>
        <end position="49"/>
    </location>
</feature>
<dbReference type="eggNOG" id="COG3247">
    <property type="taxonomic scope" value="Bacteria"/>
</dbReference>
<keyword evidence="1" id="KW-1133">Transmembrane helix</keyword>
<accession>I4YZN6</accession>
<protein>
    <recommendedName>
        <fullName evidence="4">HdeD protein</fullName>
    </recommendedName>
</protein>